<organism evidence="1 2">
    <name type="scientific">Timema podura</name>
    <name type="common">Walking stick</name>
    <dbReference type="NCBI Taxonomy" id="61482"/>
    <lineage>
        <taxon>Eukaryota</taxon>
        <taxon>Metazoa</taxon>
        <taxon>Ecdysozoa</taxon>
        <taxon>Arthropoda</taxon>
        <taxon>Hexapoda</taxon>
        <taxon>Insecta</taxon>
        <taxon>Pterygota</taxon>
        <taxon>Neoptera</taxon>
        <taxon>Polyneoptera</taxon>
        <taxon>Phasmatodea</taxon>
        <taxon>Timematodea</taxon>
        <taxon>Timematoidea</taxon>
        <taxon>Timematidae</taxon>
        <taxon>Timema</taxon>
    </lineage>
</organism>
<dbReference type="EMBL" id="CAJPIN010011013">
    <property type="protein sequence ID" value="CAG2059951.1"/>
    <property type="molecule type" value="Genomic_DNA"/>
</dbReference>
<reference evidence="1" key="1">
    <citation type="submission" date="2021-03" db="EMBL/GenBank/DDBJ databases">
        <authorList>
            <person name="Tran Van P."/>
        </authorList>
    </citation>
    <scope>NUCLEOTIDE SEQUENCE</scope>
</reference>
<keyword evidence="2" id="KW-1185">Reference proteome</keyword>
<sequence>MAIVETESDIDTEKIMRHKGIKEDLKCEKLRKQRPRITLFNIPIGISNEQSKDVIGQQNLVDKLRKEEFNESFNLKFKTAFRYRAGVNHVAEVTAKVTSRERVSCSPGRRYSNWSPVDLWDIVPLHQSNALCCPGEPDHPTEGHHLVFLLLLMYVQVLNPDTEQKFTKRGKKRPPDLVIPDEINAFKAEQWIENLRQPAEMAGLVPYTVAQDRSEWFRGRGLGLQPL</sequence>
<proteinExistence type="predicted"/>
<protein>
    <submittedName>
        <fullName evidence="1">Uncharacterized protein</fullName>
    </submittedName>
</protein>
<comment type="caution">
    <text evidence="1">The sequence shown here is derived from an EMBL/GenBank/DDBJ whole genome shotgun (WGS) entry which is preliminary data.</text>
</comment>
<gene>
    <name evidence="1" type="ORF">TPAB3V08_LOCUS6909</name>
</gene>
<evidence type="ECO:0000313" key="1">
    <source>
        <dbReference type="EMBL" id="CAG2059951.1"/>
    </source>
</evidence>
<dbReference type="Proteomes" id="UP001153148">
    <property type="component" value="Unassembled WGS sequence"/>
</dbReference>
<accession>A0ABN7NW14</accession>
<evidence type="ECO:0000313" key="2">
    <source>
        <dbReference type="Proteomes" id="UP001153148"/>
    </source>
</evidence>
<name>A0ABN7NW14_TIMPD</name>